<keyword evidence="6" id="KW-1185">Reference proteome</keyword>
<dbReference type="Pfam" id="PF01103">
    <property type="entry name" value="Omp85"/>
    <property type="match status" value="1"/>
</dbReference>
<organism evidence="5 6">
    <name type="scientific">Cupriavidus pinatubonensis</name>
    <dbReference type="NCBI Taxonomy" id="248026"/>
    <lineage>
        <taxon>Bacteria</taxon>
        <taxon>Pseudomonadati</taxon>
        <taxon>Pseudomonadota</taxon>
        <taxon>Betaproteobacteria</taxon>
        <taxon>Burkholderiales</taxon>
        <taxon>Burkholderiaceae</taxon>
        <taxon>Cupriavidus</taxon>
    </lineage>
</organism>
<evidence type="ECO:0000313" key="6">
    <source>
        <dbReference type="Proteomes" id="UP000701702"/>
    </source>
</evidence>
<sequence>MTAHHPWPACRDTFGYNDKRKEAARPPVTPTMTFNPSPPTPPSMRLAPRSARNVLAVLVMVLGLSAWTTVHAQAAPAAAATEAKSSRSLSFFDPEDGMLDASDFLLNHKGALPVPTIITEPAVGYGFGLGLIFFSESMAEAQASAKASGKGPAPPNITAIGGAYTENGTWVAGLAHFHTWDGDRYRYLGAIAQVDAQLDYFGQLNQARAYELRGTFLVQQFLVRLGDSRWYVGPRYVLFDSSATFKFGNAQELATVEKNQRIGKGGIVVDYDSRDNIFYPSRGSYAELEVQLARTGFGSTQTFNMYNARGFTWIPVARTLILGLRADTRFSTGDVPFYAQPYVDLRGVQKGRYQDRNAVMAEMELRWDVTPRWSLLGFTGTGKAYGRWHDFSDASNVYSVGAGFRYMIARKLGVSMGIDVAHSQGQNAFYIQVGSAWH</sequence>
<evidence type="ECO:0000259" key="4">
    <source>
        <dbReference type="Pfam" id="PF01103"/>
    </source>
</evidence>
<reference evidence="5 6" key="1">
    <citation type="submission" date="2021-08" db="EMBL/GenBank/DDBJ databases">
        <authorList>
            <person name="Peeters C."/>
        </authorList>
    </citation>
    <scope>NUCLEOTIDE SEQUENCE [LARGE SCALE GENOMIC DNA]</scope>
    <source>
        <strain evidence="5 6">LMG 23994</strain>
    </source>
</reference>
<name>A0ABN7ZB48_9BURK</name>
<keyword evidence="2" id="KW-0472">Membrane</keyword>
<comment type="caution">
    <text evidence="5">The sequence shown here is derived from an EMBL/GenBank/DDBJ whole genome shotgun (WGS) entry which is preliminary data.</text>
</comment>
<evidence type="ECO:0000256" key="1">
    <source>
        <dbReference type="ARBA" id="ARBA00004370"/>
    </source>
</evidence>
<dbReference type="InterPro" id="IPR000184">
    <property type="entry name" value="Bac_surfAg_D15"/>
</dbReference>
<dbReference type="EMBL" id="CAJZAF010000032">
    <property type="protein sequence ID" value="CAG9182453.1"/>
    <property type="molecule type" value="Genomic_DNA"/>
</dbReference>
<dbReference type="Gene3D" id="2.40.160.50">
    <property type="entry name" value="membrane protein fhac: a member of the omp85/tpsb transporter family"/>
    <property type="match status" value="1"/>
</dbReference>
<protein>
    <recommendedName>
        <fullName evidence="4">Bacterial surface antigen (D15) domain-containing protein</fullName>
    </recommendedName>
</protein>
<proteinExistence type="predicted"/>
<feature type="domain" description="Bacterial surface antigen (D15)" evidence="4">
    <location>
        <begin position="266"/>
        <end position="434"/>
    </location>
</feature>
<evidence type="ECO:0000256" key="3">
    <source>
        <dbReference type="SAM" id="MobiDB-lite"/>
    </source>
</evidence>
<dbReference type="Proteomes" id="UP000701702">
    <property type="component" value="Unassembled WGS sequence"/>
</dbReference>
<gene>
    <name evidence="5" type="ORF">LMG23994_04909</name>
</gene>
<comment type="subcellular location">
    <subcellularLocation>
        <location evidence="1">Membrane</location>
    </subcellularLocation>
</comment>
<feature type="region of interest" description="Disordered" evidence="3">
    <location>
        <begin position="1"/>
        <end position="45"/>
    </location>
</feature>
<evidence type="ECO:0000313" key="5">
    <source>
        <dbReference type="EMBL" id="CAG9182453.1"/>
    </source>
</evidence>
<accession>A0ABN7ZB48</accession>
<evidence type="ECO:0000256" key="2">
    <source>
        <dbReference type="ARBA" id="ARBA00023136"/>
    </source>
</evidence>